<dbReference type="GO" id="GO:0016776">
    <property type="term" value="F:phosphotransferase activity, phosphate group as acceptor"/>
    <property type="evidence" value="ECO:0007669"/>
    <property type="project" value="TreeGrafter"/>
</dbReference>
<evidence type="ECO:0000256" key="5">
    <source>
        <dbReference type="ARBA" id="ARBA00022989"/>
    </source>
</evidence>
<feature type="transmembrane region" description="Helical" evidence="8">
    <location>
        <begin position="151"/>
        <end position="167"/>
    </location>
</feature>
<dbReference type="Gene3D" id="3.40.720.10">
    <property type="entry name" value="Alkaline Phosphatase, subunit A"/>
    <property type="match status" value="1"/>
</dbReference>
<reference evidence="11" key="1">
    <citation type="submission" date="2016-10" db="EMBL/GenBank/DDBJ databases">
        <authorList>
            <person name="Chevignon G."/>
        </authorList>
    </citation>
    <scope>NUCLEOTIDE SEQUENCE [LARGE SCALE GENOMIC DNA]</scope>
    <source>
        <strain evidence="11">ZA17</strain>
    </source>
</reference>
<evidence type="ECO:0000256" key="6">
    <source>
        <dbReference type="ARBA" id="ARBA00023136"/>
    </source>
</evidence>
<dbReference type="InterPro" id="IPR040423">
    <property type="entry name" value="PEA_transferase"/>
</dbReference>
<comment type="similarity">
    <text evidence="7">Belongs to the phosphoethanolamine transferase family.</text>
</comment>
<keyword evidence="4 8" id="KW-0812">Transmembrane</keyword>
<evidence type="ECO:0000256" key="1">
    <source>
        <dbReference type="ARBA" id="ARBA00004651"/>
    </source>
</evidence>
<reference evidence="11" key="2">
    <citation type="submission" date="2017-11" db="EMBL/GenBank/DDBJ databases">
        <title>PacBio sequencing of new strain of the secondary endosymbiont Candidatus Hamiltonella defensa.</title>
        <authorList>
            <person name="Strand M.R."/>
            <person name="Oliver K."/>
        </authorList>
    </citation>
    <scope>NUCLEOTIDE SEQUENCE [LARGE SCALE GENOMIC DNA]</scope>
    <source>
        <strain evidence="11">ZA17</strain>
    </source>
</reference>
<dbReference type="Proteomes" id="UP000229055">
    <property type="component" value="Chromosome"/>
</dbReference>
<accession>A0A2D3TEI4</accession>
<evidence type="ECO:0000256" key="3">
    <source>
        <dbReference type="ARBA" id="ARBA00022679"/>
    </source>
</evidence>
<feature type="domain" description="Sulfatase N-terminal" evidence="9">
    <location>
        <begin position="208"/>
        <end position="480"/>
    </location>
</feature>
<evidence type="ECO:0000259" key="9">
    <source>
        <dbReference type="Pfam" id="PF00884"/>
    </source>
</evidence>
<sequence>MIKTSINNIIKTINLKNLKFNKIFFSFISLVILFFTAKLILKCAGILPSERNIFLLLILIVILTSSKKAFWFLVFPMCTLYAIYSPIGIIYGTPDYSYVASVFATDFLEMKEFLTHIPIKNYFYPIFIISGIFLYRFFIVKNNIEFYKNKTLISIFVIFSMINQSPAEFFKITIRSILEVKNEIVMLNNFKSSSEWGRSHLENSKYDNYILVIGESARKDYHHAFGYPINNTPFMSSNNGILVNGLTSGGSNTVSSLRLMLTKPDFKNWKPNYHLTLIDLVKSADIKTYWLSNQGYFGYHDTPISAIAKKSDYKYFLKYGNYDSKNTSDFLLLEKIKEIIKKSKEKKFIVVHLYGSHSDACDRLIDYKKIANVNDKKYSYINCYISSINKTDEFLHKLNSFMMKEFSKNQGSYSMLYFADHGLTHNETDGVIYLNNSRLSKFSYDIPLFETSSDSSSRKECYSFKSGLNFIDGIAKWIGIKNEKINKNYSFFDCKDDPNDYGLRNYIAKTTDYTDPAIDISGK</sequence>
<keyword evidence="3" id="KW-0808">Transferase</keyword>
<dbReference type="GO" id="GO:0009244">
    <property type="term" value="P:lipopolysaccharide core region biosynthetic process"/>
    <property type="evidence" value="ECO:0007669"/>
    <property type="project" value="TreeGrafter"/>
</dbReference>
<dbReference type="CDD" id="cd16017">
    <property type="entry name" value="LptA"/>
    <property type="match status" value="1"/>
</dbReference>
<dbReference type="GO" id="GO:0005886">
    <property type="term" value="C:plasma membrane"/>
    <property type="evidence" value="ECO:0007669"/>
    <property type="project" value="UniProtKB-SubCell"/>
</dbReference>
<dbReference type="AlphaFoldDB" id="A0A2D3TEI4"/>
<dbReference type="EMBL" id="CP017613">
    <property type="protein sequence ID" value="ATW34230.1"/>
    <property type="molecule type" value="Genomic_DNA"/>
</dbReference>
<evidence type="ECO:0000313" key="10">
    <source>
        <dbReference type="EMBL" id="ATW34230.1"/>
    </source>
</evidence>
<dbReference type="InterPro" id="IPR000917">
    <property type="entry name" value="Sulfatase_N"/>
</dbReference>
<feature type="transmembrane region" description="Helical" evidence="8">
    <location>
        <begin position="53"/>
        <end position="74"/>
    </location>
</feature>
<dbReference type="InterPro" id="IPR017850">
    <property type="entry name" value="Alkaline_phosphatase_core_sf"/>
</dbReference>
<dbReference type="PANTHER" id="PTHR30443:SF4">
    <property type="entry name" value="PHOSPHOETHANOLAMINE TRANSFERASE OPGE-RELATED"/>
    <property type="match status" value="1"/>
</dbReference>
<proteinExistence type="inferred from homology"/>
<dbReference type="InterPro" id="IPR058130">
    <property type="entry name" value="PEA_transf_C"/>
</dbReference>
<feature type="transmembrane region" description="Helical" evidence="8">
    <location>
        <begin position="23"/>
        <end position="41"/>
    </location>
</feature>
<evidence type="ECO:0000256" key="7">
    <source>
        <dbReference type="ARBA" id="ARBA00038481"/>
    </source>
</evidence>
<feature type="transmembrane region" description="Helical" evidence="8">
    <location>
        <begin position="122"/>
        <end position="139"/>
    </location>
</feature>
<evidence type="ECO:0000313" key="11">
    <source>
        <dbReference type="Proteomes" id="UP000229055"/>
    </source>
</evidence>
<dbReference type="Pfam" id="PF00884">
    <property type="entry name" value="Sulfatase"/>
    <property type="match status" value="1"/>
</dbReference>
<gene>
    <name evidence="10" type="ORF">BJP43_08150</name>
</gene>
<name>A0A2D3TEI4_9ENTR</name>
<evidence type="ECO:0000256" key="8">
    <source>
        <dbReference type="SAM" id="Phobius"/>
    </source>
</evidence>
<evidence type="ECO:0000256" key="4">
    <source>
        <dbReference type="ARBA" id="ARBA00022692"/>
    </source>
</evidence>
<organism evidence="10 11">
    <name type="scientific">Candidatus Williamhamiltonella defendens</name>
    <dbReference type="NCBI Taxonomy" id="138072"/>
    <lineage>
        <taxon>Bacteria</taxon>
        <taxon>Pseudomonadati</taxon>
        <taxon>Pseudomonadota</taxon>
        <taxon>Gammaproteobacteria</taxon>
        <taxon>Enterobacterales</taxon>
        <taxon>Enterobacteriaceae</taxon>
        <taxon>aphid secondary symbionts</taxon>
        <taxon>Candidatus Williamhamiltonella</taxon>
    </lineage>
</organism>
<dbReference type="SUPFAM" id="SSF53649">
    <property type="entry name" value="Alkaline phosphatase-like"/>
    <property type="match status" value="1"/>
</dbReference>
<evidence type="ECO:0000256" key="2">
    <source>
        <dbReference type="ARBA" id="ARBA00022475"/>
    </source>
</evidence>
<protein>
    <recommendedName>
        <fullName evidence="9">Sulfatase N-terminal domain-containing protein</fullName>
    </recommendedName>
</protein>
<dbReference type="PANTHER" id="PTHR30443">
    <property type="entry name" value="INNER MEMBRANE PROTEIN"/>
    <property type="match status" value="1"/>
</dbReference>
<keyword evidence="2" id="KW-1003">Cell membrane</keyword>
<keyword evidence="5 8" id="KW-1133">Transmembrane helix</keyword>
<comment type="subcellular location">
    <subcellularLocation>
        <location evidence="1">Cell membrane</location>
        <topology evidence="1">Multi-pass membrane protein</topology>
    </subcellularLocation>
</comment>
<keyword evidence="6 8" id="KW-0472">Membrane</keyword>